<name>A0ABR2QR89_9ROSI</name>
<evidence type="ECO:0008006" key="4">
    <source>
        <dbReference type="Google" id="ProtNLM"/>
    </source>
</evidence>
<dbReference type="EMBL" id="JBBPBN010000034">
    <property type="protein sequence ID" value="KAK9003176.1"/>
    <property type="molecule type" value="Genomic_DNA"/>
</dbReference>
<sequence length="144" mass="15839">MKKPGSTHISKNVGPKQKKRDTQSSSTLTLAAGLSNLMEDLTNAEELENSRLGESSSSIRYWTDLNWELVIRHIPRTCNLLADKLSAWGRLNSQEVVTLPSPPSSMVVDVETAKSSMQIDPLVLQDWFGRADAVCFNPQVDPGG</sequence>
<proteinExistence type="predicted"/>
<reference evidence="2 3" key="1">
    <citation type="journal article" date="2024" name="G3 (Bethesda)">
        <title>Genome assembly of Hibiscus sabdariffa L. provides insights into metabolisms of medicinal natural products.</title>
        <authorList>
            <person name="Kim T."/>
        </authorList>
    </citation>
    <scope>NUCLEOTIDE SEQUENCE [LARGE SCALE GENOMIC DNA]</scope>
    <source>
        <strain evidence="2">TK-2024</strain>
        <tissue evidence="2">Old leaves</tissue>
    </source>
</reference>
<keyword evidence="3" id="KW-1185">Reference proteome</keyword>
<organism evidence="2 3">
    <name type="scientific">Hibiscus sabdariffa</name>
    <name type="common">roselle</name>
    <dbReference type="NCBI Taxonomy" id="183260"/>
    <lineage>
        <taxon>Eukaryota</taxon>
        <taxon>Viridiplantae</taxon>
        <taxon>Streptophyta</taxon>
        <taxon>Embryophyta</taxon>
        <taxon>Tracheophyta</taxon>
        <taxon>Spermatophyta</taxon>
        <taxon>Magnoliopsida</taxon>
        <taxon>eudicotyledons</taxon>
        <taxon>Gunneridae</taxon>
        <taxon>Pentapetalae</taxon>
        <taxon>rosids</taxon>
        <taxon>malvids</taxon>
        <taxon>Malvales</taxon>
        <taxon>Malvaceae</taxon>
        <taxon>Malvoideae</taxon>
        <taxon>Hibiscus</taxon>
    </lineage>
</organism>
<accession>A0ABR2QR89</accession>
<evidence type="ECO:0000256" key="1">
    <source>
        <dbReference type="SAM" id="MobiDB-lite"/>
    </source>
</evidence>
<evidence type="ECO:0000313" key="2">
    <source>
        <dbReference type="EMBL" id="KAK9003176.1"/>
    </source>
</evidence>
<protein>
    <recommendedName>
        <fullName evidence="4">RNase H type-1 domain-containing protein</fullName>
    </recommendedName>
</protein>
<comment type="caution">
    <text evidence="2">The sequence shown here is derived from an EMBL/GenBank/DDBJ whole genome shotgun (WGS) entry which is preliminary data.</text>
</comment>
<dbReference type="Proteomes" id="UP001396334">
    <property type="component" value="Unassembled WGS sequence"/>
</dbReference>
<feature type="region of interest" description="Disordered" evidence="1">
    <location>
        <begin position="1"/>
        <end position="26"/>
    </location>
</feature>
<gene>
    <name evidence="2" type="ORF">V6N11_060742</name>
</gene>
<evidence type="ECO:0000313" key="3">
    <source>
        <dbReference type="Proteomes" id="UP001396334"/>
    </source>
</evidence>